<gene>
    <name evidence="2" type="ordered locus">HMPREF0733_11326</name>
</gene>
<evidence type="ECO:0000313" key="2">
    <source>
        <dbReference type="EMBL" id="ADP40783.1"/>
    </source>
</evidence>
<keyword evidence="1" id="KW-0472">Membrane</keyword>
<reference evidence="3" key="1">
    <citation type="submission" date="2010-10" db="EMBL/GenBank/DDBJ databases">
        <title>The complete genome of Rothia dentocariosa ATCC 17931.</title>
        <authorList>
            <person name="Muzny D."/>
            <person name="Qin X."/>
            <person name="Buhay C."/>
            <person name="Dugan-Rocha S."/>
            <person name="Ding Y."/>
            <person name="Chen G."/>
            <person name="Hawes A."/>
            <person name="Holder M."/>
            <person name="Jhangiani S."/>
            <person name="Johnson A."/>
            <person name="Khan Z."/>
            <person name="Li Z."/>
            <person name="Liu W."/>
            <person name="Liu X."/>
            <person name="Perez L."/>
            <person name="Shen H."/>
            <person name="Wang Q."/>
            <person name="Watt J."/>
            <person name="Xi L."/>
            <person name="Xin Y."/>
            <person name="Zhou J."/>
            <person name="Deng J."/>
            <person name="Jiang H."/>
            <person name="Liu Y."/>
            <person name="Qu J."/>
            <person name="Song X.-Z."/>
            <person name="Zhang L."/>
            <person name="Villasana D."/>
            <person name="Johnson A."/>
            <person name="Liu J."/>
            <person name="Liyanage D."/>
            <person name="Lorensuhewa L."/>
            <person name="Robinson T."/>
            <person name="Song A."/>
            <person name="Song B.-B."/>
            <person name="Dinh H."/>
            <person name="Thornton R."/>
            <person name="Coyle M."/>
            <person name="Francisco L."/>
            <person name="Jackson L."/>
            <person name="Javaid M."/>
            <person name="Korchina V."/>
            <person name="Kovar C."/>
            <person name="Mata R."/>
            <person name="Mathew T."/>
            <person name="Ngo R."/>
            <person name="Nguyen L."/>
            <person name="Nguyen N."/>
            <person name="Okwuonu G."/>
            <person name="Ongeri F."/>
            <person name="Pham C."/>
            <person name="Simmons D."/>
            <person name="Wilczek-Boney K."/>
            <person name="Hale W."/>
            <person name="Jakkamsetti A."/>
            <person name="Pham P."/>
            <person name="Ruth R."/>
            <person name="San Lucas F."/>
            <person name="Warren J."/>
            <person name="Zhang J."/>
            <person name="Zhao Z."/>
            <person name="Zhou C."/>
            <person name="Zhu D."/>
            <person name="Lee S."/>
            <person name="Bess C."/>
            <person name="Blankenburg K."/>
            <person name="Forbes L."/>
            <person name="Fu Q."/>
            <person name="Gubbala S."/>
            <person name="Hirani K."/>
            <person name="Jayaseelan J.C."/>
            <person name="Lara F."/>
            <person name="Munidasa M."/>
            <person name="Palculict T."/>
            <person name="Patil S."/>
            <person name="Pu L.-L."/>
            <person name="Saada N."/>
            <person name="Tang L."/>
            <person name="Weissenberger G."/>
            <person name="Zhu Y."/>
            <person name="Hemphill L."/>
            <person name="Shang Y."/>
            <person name="Youmans B."/>
            <person name="Ayvaz T."/>
            <person name="Ross M."/>
            <person name="Santibanez J."/>
            <person name="Aqrawi P."/>
            <person name="Gross S."/>
            <person name="Joshi V."/>
            <person name="Fowler G."/>
            <person name="Nazareth L."/>
            <person name="Reid J."/>
            <person name="Worley K."/>
            <person name="Petrosino J."/>
            <person name="Highlander S."/>
            <person name="Gibbs R."/>
        </authorList>
    </citation>
    <scope>NUCLEOTIDE SEQUENCE [LARGE SCALE GENOMIC DNA]</scope>
    <source>
        <strain evidence="3">ATCC 17931 / CDC X599 / XDIA</strain>
    </source>
</reference>
<sequence>MNIYFRPSEELIIVTIQLLPASILGAITVIAVLCLIFRWFGLKKVRSFYIWVSVLAVLGGAWAFLFPLAINTDFSKNGDGAALRRIFLCTTGGFLGLIVLGEYHRKNSLEKAKNDQDRARQETKDAEKYRYKKSRFLWGVFTLIEITILSFWILIPSYSANASTLLDFWKILDNLYRTDNIIYLSFFTIITLTPPIVANSIPGLFSSPHNKNAYYHCATWFIALLVASWALRPISFIDHLKNNSENYWRDLKNIFSFNNSPNFPLFILTLVIILVLRLLFLYSSRELDYLKLTFWKFGRLLFWLLFIYIEVQILWPVNILGYSADIGIGLGQGIENLYKPENSSSLILALAILVIAGTLILWFPKLLILPTLGSPKEHHYFLFRILTAGIMGGILAILLPVAVKSTTSGVGGLRNSILLATGGLLAIITLGETRRKNDQDHEHQVHAERRSRYTKAIEQLADNKTSVRLGGIYTLVKLIDEWLVDDKTTPNIEDRRSEGQAIINNLCTYIRSPFPLAERAKQLDNPYTKDLHKDFGGDKEKFNTDRQAFIQSKAALNEERQIRENIIKEVCDRLRNSRKPGTWSLFNYDFSDSIFFYPTIFNYSYFGGFSDFSGAIFNEEADFTEVTFNEDSYFVNTTFNKNVNLKNTYFIRDVYFNSAIFNRNSCFEVANFRGNTDFSDTIFICKPNFQNSVFYYRQNFYPYNTNSHCFNVDNTSLYKIKTDKKPCGNIKLTIPDNAILCDPLNIDN</sequence>
<feature type="transmembrane region" description="Helical" evidence="1">
    <location>
        <begin position="82"/>
        <end position="103"/>
    </location>
</feature>
<name>E3H5F0_ROTDC</name>
<dbReference type="eggNOG" id="COG4372">
    <property type="taxonomic scope" value="Bacteria"/>
</dbReference>
<feature type="transmembrane region" description="Helical" evidence="1">
    <location>
        <begin position="12"/>
        <end position="36"/>
    </location>
</feature>
<feature type="transmembrane region" description="Helical" evidence="1">
    <location>
        <begin position="213"/>
        <end position="231"/>
    </location>
</feature>
<dbReference type="InterPro" id="IPR001646">
    <property type="entry name" value="5peptide_repeat"/>
</dbReference>
<dbReference type="EMBL" id="CP002280">
    <property type="protein sequence ID" value="ADP40783.1"/>
    <property type="molecule type" value="Genomic_DNA"/>
</dbReference>
<protein>
    <recommendedName>
        <fullName evidence="4">Pentapeptide repeat-containing protein</fullName>
    </recommendedName>
</protein>
<dbReference type="HOGENOM" id="CLU_371675_0_0_11"/>
<feature type="transmembrane region" description="Helical" evidence="1">
    <location>
        <begin position="136"/>
        <end position="160"/>
    </location>
</feature>
<feature type="transmembrane region" description="Helical" evidence="1">
    <location>
        <begin position="263"/>
        <end position="282"/>
    </location>
</feature>
<dbReference type="Pfam" id="PF13576">
    <property type="entry name" value="Pentapeptide_3"/>
    <property type="match status" value="1"/>
</dbReference>
<keyword evidence="1" id="KW-0812">Transmembrane</keyword>
<dbReference type="KEGG" id="rdn:HMPREF0733_11326"/>
<dbReference type="Proteomes" id="UP000000387">
    <property type="component" value="Chromosome"/>
</dbReference>
<evidence type="ECO:0008006" key="4">
    <source>
        <dbReference type="Google" id="ProtNLM"/>
    </source>
</evidence>
<evidence type="ECO:0000256" key="1">
    <source>
        <dbReference type="SAM" id="Phobius"/>
    </source>
</evidence>
<feature type="transmembrane region" description="Helical" evidence="1">
    <location>
        <begin position="48"/>
        <end position="70"/>
    </location>
</feature>
<organism evidence="2 3">
    <name type="scientific">Rothia dentocariosa (strain ATCC 17931 / CDC X599 / XDIA)</name>
    <dbReference type="NCBI Taxonomy" id="762948"/>
    <lineage>
        <taxon>Bacteria</taxon>
        <taxon>Bacillati</taxon>
        <taxon>Actinomycetota</taxon>
        <taxon>Actinomycetes</taxon>
        <taxon>Micrococcales</taxon>
        <taxon>Micrococcaceae</taxon>
        <taxon>Rothia</taxon>
    </lineage>
</organism>
<feature type="transmembrane region" description="Helical" evidence="1">
    <location>
        <begin position="180"/>
        <end position="201"/>
    </location>
</feature>
<feature type="transmembrane region" description="Helical" evidence="1">
    <location>
        <begin position="381"/>
        <end position="401"/>
    </location>
</feature>
<proteinExistence type="predicted"/>
<feature type="transmembrane region" description="Helical" evidence="1">
    <location>
        <begin position="294"/>
        <end position="315"/>
    </location>
</feature>
<dbReference type="AlphaFoldDB" id="E3H5F0"/>
<evidence type="ECO:0000313" key="3">
    <source>
        <dbReference type="Proteomes" id="UP000000387"/>
    </source>
</evidence>
<keyword evidence="1" id="KW-1133">Transmembrane helix</keyword>
<feature type="transmembrane region" description="Helical" evidence="1">
    <location>
        <begin position="346"/>
        <end position="369"/>
    </location>
</feature>
<accession>E3H5F0</accession>